<dbReference type="AlphaFoldDB" id="A0A4U5LWQ7"/>
<dbReference type="Pfam" id="PF05303">
    <property type="entry name" value="GSKIP_dom"/>
    <property type="match status" value="1"/>
</dbReference>
<dbReference type="GO" id="GO:0060828">
    <property type="term" value="P:regulation of canonical Wnt signaling pathway"/>
    <property type="evidence" value="ECO:0007669"/>
    <property type="project" value="InterPro"/>
</dbReference>
<dbReference type="GO" id="GO:0005737">
    <property type="term" value="C:cytoplasm"/>
    <property type="evidence" value="ECO:0007669"/>
    <property type="project" value="TreeGrafter"/>
</dbReference>
<reference evidence="3 4" key="2">
    <citation type="journal article" date="2019" name="G3 (Bethesda)">
        <title>Hybrid Assembly of the Genome of the Entomopathogenic Nematode Steinernema carpocapsae Identifies the X-Chromosome.</title>
        <authorList>
            <person name="Serra L."/>
            <person name="Macchietto M."/>
            <person name="Macias-Munoz A."/>
            <person name="McGill C.J."/>
            <person name="Rodriguez I.M."/>
            <person name="Rodriguez B."/>
            <person name="Murad R."/>
            <person name="Mortazavi A."/>
        </authorList>
    </citation>
    <scope>NUCLEOTIDE SEQUENCE [LARGE SCALE GENOMIC DNA]</scope>
    <source>
        <strain evidence="3 4">ALL</strain>
    </source>
</reference>
<dbReference type="InterPro" id="IPR023231">
    <property type="entry name" value="GSKIP_dom_sf"/>
</dbReference>
<name>A0A4U5LWQ7_STECR</name>
<dbReference type="PANTHER" id="PTHR12490">
    <property type="entry name" value="GSK3B-INTERACTING PROTEIN"/>
    <property type="match status" value="1"/>
</dbReference>
<gene>
    <name evidence="3" type="ORF">L596_027845</name>
</gene>
<dbReference type="GO" id="GO:0019207">
    <property type="term" value="F:kinase regulator activity"/>
    <property type="evidence" value="ECO:0007669"/>
    <property type="project" value="TreeGrafter"/>
</dbReference>
<evidence type="ECO:0000256" key="1">
    <source>
        <dbReference type="ARBA" id="ARBA00009571"/>
    </source>
</evidence>
<keyword evidence="4" id="KW-1185">Reference proteome</keyword>
<dbReference type="Gene3D" id="3.30.2280.10">
    <property type="entry name" value="Hypothetical protein (hspc210)"/>
    <property type="match status" value="1"/>
</dbReference>
<proteinExistence type="inferred from homology"/>
<organism evidence="3 4">
    <name type="scientific">Steinernema carpocapsae</name>
    <name type="common">Entomopathogenic nematode</name>
    <dbReference type="NCBI Taxonomy" id="34508"/>
    <lineage>
        <taxon>Eukaryota</taxon>
        <taxon>Metazoa</taxon>
        <taxon>Ecdysozoa</taxon>
        <taxon>Nematoda</taxon>
        <taxon>Chromadorea</taxon>
        <taxon>Rhabditida</taxon>
        <taxon>Tylenchina</taxon>
        <taxon>Panagrolaimomorpha</taxon>
        <taxon>Strongyloidoidea</taxon>
        <taxon>Steinernematidae</taxon>
        <taxon>Steinernema</taxon>
    </lineage>
</organism>
<comment type="caution">
    <text evidence="3">The sequence shown here is derived from an EMBL/GenBank/DDBJ whole genome shotgun (WGS) entry which is preliminary data.</text>
</comment>
<dbReference type="InterPro" id="IPR037395">
    <property type="entry name" value="GSKIP"/>
</dbReference>
<dbReference type="InterPro" id="IPR007967">
    <property type="entry name" value="GSKIP_dom"/>
</dbReference>
<protein>
    <recommendedName>
        <fullName evidence="2">GSKIP domain-containing protein</fullName>
    </recommendedName>
</protein>
<comment type="similarity">
    <text evidence="1">Belongs to the GSKIP family.</text>
</comment>
<dbReference type="Proteomes" id="UP000298663">
    <property type="component" value="Unassembled WGS sequence"/>
</dbReference>
<evidence type="ECO:0000313" key="4">
    <source>
        <dbReference type="Proteomes" id="UP000298663"/>
    </source>
</evidence>
<dbReference type="OrthoDB" id="5804279at2759"/>
<feature type="domain" description="GSKIP" evidence="2">
    <location>
        <begin position="48"/>
        <end position="142"/>
    </location>
</feature>
<dbReference type="PANTHER" id="PTHR12490:SF4">
    <property type="entry name" value="GSK3B-INTERACTING PROTEIN"/>
    <property type="match status" value="1"/>
</dbReference>
<sequence length="161" mass="18532">MENLSLVTVEFYCGCVIPLRRIGEHLVKFQIYNITMATSREPASNQLEIEATDAVKECAPYVERLAISEKLVRTSGLIFLNLVTLEKNTYCVELTQKGWRITSKNLDSMNDDYRTPEFDQVYYGTMYALLSAMSPEFKKKMFKADVKLNEFSKVKKNCDVL</sequence>
<reference evidence="3 4" key="1">
    <citation type="journal article" date="2015" name="Genome Biol.">
        <title>Comparative genomics of Steinernema reveals deeply conserved gene regulatory networks.</title>
        <authorList>
            <person name="Dillman A.R."/>
            <person name="Macchietto M."/>
            <person name="Porter C.F."/>
            <person name="Rogers A."/>
            <person name="Williams B."/>
            <person name="Antoshechkin I."/>
            <person name="Lee M.M."/>
            <person name="Goodwin Z."/>
            <person name="Lu X."/>
            <person name="Lewis E.E."/>
            <person name="Goodrich-Blair H."/>
            <person name="Stock S.P."/>
            <person name="Adams B.J."/>
            <person name="Sternberg P.W."/>
            <person name="Mortazavi A."/>
        </authorList>
    </citation>
    <scope>NUCLEOTIDE SEQUENCE [LARGE SCALE GENOMIC DNA]</scope>
    <source>
        <strain evidence="3 4">ALL</strain>
    </source>
</reference>
<dbReference type="SUPFAM" id="SSF103107">
    <property type="entry name" value="Hypothetical protein c14orf129, hspc210"/>
    <property type="match status" value="1"/>
</dbReference>
<dbReference type="STRING" id="34508.A0A4U5LWQ7"/>
<dbReference type="EMBL" id="AZBU02000011">
    <property type="protein sequence ID" value="TKR60623.1"/>
    <property type="molecule type" value="Genomic_DNA"/>
</dbReference>
<evidence type="ECO:0000313" key="3">
    <source>
        <dbReference type="EMBL" id="TKR60623.1"/>
    </source>
</evidence>
<dbReference type="GO" id="GO:0051018">
    <property type="term" value="F:protein kinase A binding"/>
    <property type="evidence" value="ECO:0007669"/>
    <property type="project" value="TreeGrafter"/>
</dbReference>
<accession>A0A4U5LWQ7</accession>
<evidence type="ECO:0000259" key="2">
    <source>
        <dbReference type="Pfam" id="PF05303"/>
    </source>
</evidence>